<comment type="pathway">
    <text evidence="1">Carbohydrate degradation; pentose phosphate pathway; D-ribulose 5-phosphate from D-glucose 6-phosphate (oxidative stage): step 1/3.</text>
</comment>
<dbReference type="AlphaFoldDB" id="A0A6G6WCI6"/>
<dbReference type="PANTHER" id="PTHR23429">
    <property type="entry name" value="GLUCOSE-6-PHOSPHATE 1-DEHYDROGENASE G6PD"/>
    <property type="match status" value="1"/>
</dbReference>
<accession>A0A6G6WCI6</accession>
<keyword evidence="5" id="KW-0119">Carbohydrate metabolism</keyword>
<dbReference type="InterPro" id="IPR001282">
    <property type="entry name" value="G6P_DH"/>
</dbReference>
<evidence type="ECO:0000256" key="3">
    <source>
        <dbReference type="ARBA" id="ARBA00022857"/>
    </source>
</evidence>
<proteinExistence type="predicted"/>
<dbReference type="PRINTS" id="PR00079">
    <property type="entry name" value="G6PDHDRGNASE"/>
</dbReference>
<dbReference type="Proteomes" id="UP000502996">
    <property type="component" value="Chromosome"/>
</dbReference>
<dbReference type="EC" id="1.1.1.49" evidence="8"/>
<dbReference type="GO" id="GO:0005829">
    <property type="term" value="C:cytosol"/>
    <property type="evidence" value="ECO:0007669"/>
    <property type="project" value="TreeGrafter"/>
</dbReference>
<protein>
    <submittedName>
        <fullName evidence="8">Glucose-6-phosphate dehydrogenase</fullName>
        <ecNumber evidence="8">1.1.1.49</ecNumber>
    </submittedName>
</protein>
<dbReference type="GO" id="GO:0009051">
    <property type="term" value="P:pentose-phosphate shunt, oxidative branch"/>
    <property type="evidence" value="ECO:0007669"/>
    <property type="project" value="TreeGrafter"/>
</dbReference>
<dbReference type="InterPro" id="IPR036291">
    <property type="entry name" value="NAD(P)-bd_dom_sf"/>
</dbReference>
<dbReference type="RefSeq" id="WP_165231223.1">
    <property type="nucleotide sequence ID" value="NZ_CP049257.1"/>
</dbReference>
<keyword evidence="4 8" id="KW-0560">Oxidoreductase</keyword>
<sequence length="454" mass="49789">MTPTIGTLLVLGADGDLARRLMLPGLASLLASDWAPGRSLRLIGTGLSELDDAAWRRRVEEAMGTARGRVAETVRHSHYETHDVTSVEELRGLLEQCEGTPAIFFALPPAVTARVCQALRLVDLPEGTVLAMEKPFGTGLVEARSLNELVTTLVPEEQVFRIDHFLGRSDVINILGVRFANRMLEPIWNNQHVESIEVVYDESLALEGRAGYYDHAGALMDMVQSHLLQVMALLMMDPISRIDERELRAAKAQVLRNTRLRGGPRGAGRRARYTAGELGGHRVPAYTREDGVDPRRRTETLAELDLEVDTWRWAGVPVKLRSGKALGQPRKEAVVTLKRTPHLPDGLVGHDSRDRVTIGFKPARIALHLDVSGPGDPFALDSADPAADLADGDLPAYGEVLAGVLDGDPLLAVRGDNAEECWRIVEPVLESWRADEVPMETYAAGSEGPRTWSR</sequence>
<dbReference type="EMBL" id="CP049257">
    <property type="protein sequence ID" value="QIG42863.1"/>
    <property type="molecule type" value="Genomic_DNA"/>
</dbReference>
<evidence type="ECO:0000256" key="2">
    <source>
        <dbReference type="ARBA" id="ARBA00022526"/>
    </source>
</evidence>
<organism evidence="8 9">
    <name type="scientific">Nocardioides anomalus</name>
    <dbReference type="NCBI Taxonomy" id="2712223"/>
    <lineage>
        <taxon>Bacteria</taxon>
        <taxon>Bacillati</taxon>
        <taxon>Actinomycetota</taxon>
        <taxon>Actinomycetes</taxon>
        <taxon>Propionibacteriales</taxon>
        <taxon>Nocardioidaceae</taxon>
        <taxon>Nocardioides</taxon>
    </lineage>
</organism>
<dbReference type="GO" id="GO:0006006">
    <property type="term" value="P:glucose metabolic process"/>
    <property type="evidence" value="ECO:0007669"/>
    <property type="project" value="UniProtKB-KW"/>
</dbReference>
<dbReference type="InterPro" id="IPR022675">
    <property type="entry name" value="G6P_DH_C"/>
</dbReference>
<evidence type="ECO:0000313" key="8">
    <source>
        <dbReference type="EMBL" id="QIG42863.1"/>
    </source>
</evidence>
<dbReference type="Pfam" id="PF00479">
    <property type="entry name" value="G6PD_N"/>
    <property type="match status" value="1"/>
</dbReference>
<feature type="domain" description="Glucose-6-phosphate dehydrogenase NAD-binding" evidence="6">
    <location>
        <begin position="10"/>
        <end position="173"/>
    </location>
</feature>
<dbReference type="GO" id="GO:0050661">
    <property type="term" value="F:NADP binding"/>
    <property type="evidence" value="ECO:0007669"/>
    <property type="project" value="InterPro"/>
</dbReference>
<dbReference type="KEGG" id="nano:G5V58_08850"/>
<evidence type="ECO:0000259" key="6">
    <source>
        <dbReference type="Pfam" id="PF00479"/>
    </source>
</evidence>
<dbReference type="PANTHER" id="PTHR23429:SF0">
    <property type="entry name" value="GLUCOSE-6-PHOSPHATE 1-DEHYDROGENASE"/>
    <property type="match status" value="1"/>
</dbReference>
<evidence type="ECO:0000256" key="4">
    <source>
        <dbReference type="ARBA" id="ARBA00023002"/>
    </source>
</evidence>
<reference evidence="8 9" key="1">
    <citation type="submission" date="2020-02" db="EMBL/GenBank/DDBJ databases">
        <title>Full genome sequence of Nocardioides sp. R-3366.</title>
        <authorList>
            <person name="Im W.-T."/>
        </authorList>
    </citation>
    <scope>NUCLEOTIDE SEQUENCE [LARGE SCALE GENOMIC DNA]</scope>
    <source>
        <strain evidence="8 9">R-3366</strain>
    </source>
</reference>
<dbReference type="GO" id="GO:0004345">
    <property type="term" value="F:glucose-6-phosphate dehydrogenase activity"/>
    <property type="evidence" value="ECO:0007669"/>
    <property type="project" value="UniProtKB-EC"/>
</dbReference>
<dbReference type="PIRSF" id="PIRSF000110">
    <property type="entry name" value="G6PD"/>
    <property type="match status" value="1"/>
</dbReference>
<keyword evidence="3" id="KW-0521">NADP</keyword>
<gene>
    <name evidence="8" type="ORF">G5V58_08850</name>
</gene>
<keyword evidence="9" id="KW-1185">Reference proteome</keyword>
<dbReference type="SUPFAM" id="SSF51735">
    <property type="entry name" value="NAD(P)-binding Rossmann-fold domains"/>
    <property type="match status" value="1"/>
</dbReference>
<feature type="domain" description="Glucose-6-phosphate dehydrogenase C-terminal" evidence="7">
    <location>
        <begin position="177"/>
        <end position="451"/>
    </location>
</feature>
<evidence type="ECO:0000256" key="1">
    <source>
        <dbReference type="ARBA" id="ARBA00004937"/>
    </source>
</evidence>
<evidence type="ECO:0000256" key="5">
    <source>
        <dbReference type="ARBA" id="ARBA00023277"/>
    </source>
</evidence>
<dbReference type="Gene3D" id="3.30.360.10">
    <property type="entry name" value="Dihydrodipicolinate Reductase, domain 2"/>
    <property type="match status" value="1"/>
</dbReference>
<keyword evidence="2" id="KW-0313">Glucose metabolism</keyword>
<name>A0A6G6WCI6_9ACTN</name>
<evidence type="ECO:0000259" key="7">
    <source>
        <dbReference type="Pfam" id="PF02781"/>
    </source>
</evidence>
<dbReference type="SUPFAM" id="SSF55347">
    <property type="entry name" value="Glyceraldehyde-3-phosphate dehydrogenase-like, C-terminal domain"/>
    <property type="match status" value="1"/>
</dbReference>
<dbReference type="Pfam" id="PF02781">
    <property type="entry name" value="G6PD_C"/>
    <property type="match status" value="1"/>
</dbReference>
<dbReference type="NCBIfam" id="NF009492">
    <property type="entry name" value="PRK12853.1-3"/>
    <property type="match status" value="1"/>
</dbReference>
<dbReference type="InterPro" id="IPR022674">
    <property type="entry name" value="G6P_DH_NAD-bd"/>
</dbReference>
<evidence type="ECO:0000313" key="9">
    <source>
        <dbReference type="Proteomes" id="UP000502996"/>
    </source>
</evidence>
<dbReference type="Gene3D" id="3.40.50.720">
    <property type="entry name" value="NAD(P)-binding Rossmann-like Domain"/>
    <property type="match status" value="1"/>
</dbReference>